<dbReference type="EMBL" id="FQWH01000010">
    <property type="protein sequence ID" value="SHH39529.1"/>
    <property type="molecule type" value="Genomic_DNA"/>
</dbReference>
<sequence>MKKIITILLIACFCQLTAAQEKTKTNIENFNSFLKKFNEDKNFQLSRVKFPIVIKTLDDNLEEISVTKTQKNYRILKLDDKGMEFKQKIILKQKSAVIEQRGIDTGIYADYIFELKDNKWFLKTWVDQST</sequence>
<gene>
    <name evidence="2" type="ORF">SAMN05444388_11051</name>
</gene>
<dbReference type="Gene3D" id="3.10.450.410">
    <property type="match status" value="1"/>
</dbReference>
<reference evidence="2 3" key="1">
    <citation type="submission" date="2016-11" db="EMBL/GenBank/DDBJ databases">
        <authorList>
            <person name="Jaros S."/>
            <person name="Januszkiewicz K."/>
            <person name="Wedrychowicz H."/>
        </authorList>
    </citation>
    <scope>NUCLEOTIDE SEQUENCE [LARGE SCALE GENOMIC DNA]</scope>
    <source>
        <strain evidence="2 3">DSM 6792</strain>
    </source>
</reference>
<protein>
    <recommendedName>
        <fullName evidence="4">DUF4348 domain-containing protein</fullName>
    </recommendedName>
</protein>
<evidence type="ECO:0000313" key="3">
    <source>
        <dbReference type="Proteomes" id="UP000184112"/>
    </source>
</evidence>
<evidence type="ECO:0008006" key="4">
    <source>
        <dbReference type="Google" id="ProtNLM"/>
    </source>
</evidence>
<evidence type="ECO:0000256" key="1">
    <source>
        <dbReference type="SAM" id="SignalP"/>
    </source>
</evidence>
<organism evidence="2 3">
    <name type="scientific">Flavobacterium johnsoniae</name>
    <name type="common">Cytophaga johnsonae</name>
    <dbReference type="NCBI Taxonomy" id="986"/>
    <lineage>
        <taxon>Bacteria</taxon>
        <taxon>Pseudomonadati</taxon>
        <taxon>Bacteroidota</taxon>
        <taxon>Flavobacteriia</taxon>
        <taxon>Flavobacteriales</taxon>
        <taxon>Flavobacteriaceae</taxon>
        <taxon>Flavobacterium</taxon>
    </lineage>
</organism>
<feature type="signal peptide" evidence="1">
    <location>
        <begin position="1"/>
        <end position="18"/>
    </location>
</feature>
<dbReference type="RefSeq" id="WP_073410459.1">
    <property type="nucleotide sequence ID" value="NZ_FQWH01000010.1"/>
</dbReference>
<proteinExistence type="predicted"/>
<dbReference type="AlphaFoldDB" id="A0A1M5SLU8"/>
<keyword evidence="1" id="KW-0732">Signal</keyword>
<feature type="chain" id="PRO_5013291093" description="DUF4348 domain-containing protein" evidence="1">
    <location>
        <begin position="19"/>
        <end position="130"/>
    </location>
</feature>
<dbReference type="Proteomes" id="UP000184112">
    <property type="component" value="Unassembled WGS sequence"/>
</dbReference>
<accession>A0A1M5SLU8</accession>
<name>A0A1M5SLU8_FLAJO</name>
<evidence type="ECO:0000313" key="2">
    <source>
        <dbReference type="EMBL" id="SHH39529.1"/>
    </source>
</evidence>